<dbReference type="SUPFAM" id="SSF51905">
    <property type="entry name" value="FAD/NAD(P)-binding domain"/>
    <property type="match status" value="1"/>
</dbReference>
<evidence type="ECO:0000256" key="5">
    <source>
        <dbReference type="ARBA" id="ARBA00023002"/>
    </source>
</evidence>
<dbReference type="GO" id="GO:0046872">
    <property type="term" value="F:metal ion binding"/>
    <property type="evidence" value="ECO:0007669"/>
    <property type="project" value="UniProtKB-KW"/>
</dbReference>
<keyword evidence="2" id="KW-0575">Peroxidase</keyword>
<dbReference type="SUPFAM" id="SSF52540">
    <property type="entry name" value="P-loop containing nucleoside triphosphate hydrolases"/>
    <property type="match status" value="1"/>
</dbReference>
<dbReference type="InterPro" id="IPR036851">
    <property type="entry name" value="Chloroperoxidase-like_sf"/>
</dbReference>
<accession>A0A084B134</accession>
<gene>
    <name evidence="10" type="ORF">S7711_02368</name>
</gene>
<name>A0A084B134_STACB</name>
<sequence length="756" mass="84087">MHSICLLIFVAMWQHASALPHIDSNVLNTREVAEIIPSNKTLKPHHFTWRAPSAEDERAPCPMLNTLANHGFLPHNGREITRDIFLKGVSDALHFDQESVDRLFGGALNAVPEFNSTSFGLGMLHVKNFIEHDGSTSMKDVIVETQHVFHEPTFNNFMSYIPEDANSITIPAAANAKARHFKDMSEINPRFSIVQSQQLPVMLEMASIFLVFGQPTQKVAKRSFFEYFFRNQRLPVELGWAPPQTEISFTNGIREIAAELLEELPADVPFLYNPALQSTDGRDVLDIVDSLRSQGISRYVDLPQIVIRGDHSSGKSSVLEAISVIAFPTKDALCTRFATELSIIPGKDGSEEERVAIEQFATDWQGLDLGTIIDPAMVVVGLAGSDECEAVLANPSYPSHGLQDTRMLRDFEFRESLANWWCVEGGASEVATRMKAKITCQNAIEHGKVVTNISYNTTDPDKVQVVVTVDGEESVRRYDAVFNSAPLGAMQHMHLEVLNLSWRVKSAIYSLGYGASCKVGIRFKTLSWISKLGIVHGGQGKTDLPIRCCVYPSYNIHDPQDEPGVLLVSCTWSQEAEQIGALIGKQSPDNEDVLKRLVFDDLARLHTPMGDEEKYEELWELISSNYLDHYAYNWDQNPRTKDLNRSDGKHIVIGEAASAHHAWVVGSLESAVRGVYQFLWKHSAKNDVAALATQDYSDNEIPGPFGPVPAKYNRSDAIQIPDDAKSKVGLLKQGRDVIDPSIITKEQVAPILELLK</sequence>
<evidence type="ECO:0000256" key="8">
    <source>
        <dbReference type="SAM" id="SignalP"/>
    </source>
</evidence>
<dbReference type="Pfam" id="PF00350">
    <property type="entry name" value="Dynamin_N"/>
    <property type="match status" value="1"/>
</dbReference>
<dbReference type="Pfam" id="PF01593">
    <property type="entry name" value="Amino_oxidase"/>
    <property type="match status" value="1"/>
</dbReference>
<dbReference type="Gene3D" id="3.40.50.300">
    <property type="entry name" value="P-loop containing nucleotide triphosphate hydrolases"/>
    <property type="match status" value="1"/>
</dbReference>
<dbReference type="SUPFAM" id="SSF47571">
    <property type="entry name" value="Cloroperoxidase"/>
    <property type="match status" value="1"/>
</dbReference>
<dbReference type="EMBL" id="KL648338">
    <property type="protein sequence ID" value="KEY71263.1"/>
    <property type="molecule type" value="Genomic_DNA"/>
</dbReference>
<dbReference type="PROSITE" id="PS51405">
    <property type="entry name" value="HEME_HALOPEROXIDASE"/>
    <property type="match status" value="1"/>
</dbReference>
<evidence type="ECO:0000256" key="7">
    <source>
        <dbReference type="ARBA" id="ARBA00025795"/>
    </source>
</evidence>
<feature type="non-terminal residue" evidence="10">
    <location>
        <position position="756"/>
    </location>
</feature>
<feature type="signal peptide" evidence="8">
    <location>
        <begin position="1"/>
        <end position="18"/>
    </location>
</feature>
<dbReference type="SUPFAM" id="SSF54373">
    <property type="entry name" value="FAD-linked reductases, C-terminal domain"/>
    <property type="match status" value="1"/>
</dbReference>
<dbReference type="GO" id="GO:0004601">
    <property type="term" value="F:peroxidase activity"/>
    <property type="evidence" value="ECO:0007669"/>
    <property type="project" value="UniProtKB-KW"/>
</dbReference>
<proteinExistence type="inferred from homology"/>
<evidence type="ECO:0000256" key="2">
    <source>
        <dbReference type="ARBA" id="ARBA00022559"/>
    </source>
</evidence>
<dbReference type="InterPro" id="IPR022812">
    <property type="entry name" value="Dynamin"/>
</dbReference>
<dbReference type="Pfam" id="PF01328">
    <property type="entry name" value="Peroxidase_2"/>
    <property type="match status" value="1"/>
</dbReference>
<keyword evidence="4" id="KW-0479">Metal-binding</keyword>
<comment type="similarity">
    <text evidence="7">Belongs to the chloroperoxidase family.</text>
</comment>
<reference evidence="10 11" key="1">
    <citation type="journal article" date="2014" name="BMC Genomics">
        <title>Comparative genome sequencing reveals chemotype-specific gene clusters in the toxigenic black mold Stachybotrys.</title>
        <authorList>
            <person name="Semeiks J."/>
            <person name="Borek D."/>
            <person name="Otwinowski Z."/>
            <person name="Grishin N.V."/>
        </authorList>
    </citation>
    <scope>NUCLEOTIDE SEQUENCE [LARGE SCALE GENOMIC DNA]</scope>
    <source>
        <strain evidence="11">CBS 109288 / IBT 7711</strain>
    </source>
</reference>
<dbReference type="HOGENOM" id="CLU_368672_0_0_1"/>
<dbReference type="InterPro" id="IPR000028">
    <property type="entry name" value="Chloroperoxidase"/>
</dbReference>
<dbReference type="AlphaFoldDB" id="A0A084B134"/>
<dbReference type="InterPro" id="IPR027417">
    <property type="entry name" value="P-loop_NTPase"/>
</dbReference>
<dbReference type="Proteomes" id="UP000028045">
    <property type="component" value="Unassembled WGS sequence"/>
</dbReference>
<dbReference type="PANTHER" id="PTHR33577">
    <property type="entry name" value="STERIGMATOCYSTIN BIOSYNTHESIS PEROXIDASE STCC-RELATED"/>
    <property type="match status" value="1"/>
</dbReference>
<feature type="domain" description="Heme haloperoxidase family profile" evidence="9">
    <location>
        <begin position="43"/>
        <end position="258"/>
    </location>
</feature>
<comment type="cofactor">
    <cofactor evidence="1">
        <name>heme b</name>
        <dbReference type="ChEBI" id="CHEBI:60344"/>
    </cofactor>
</comment>
<dbReference type="InterPro" id="IPR045063">
    <property type="entry name" value="Dynamin_N"/>
</dbReference>
<evidence type="ECO:0000259" key="9">
    <source>
        <dbReference type="PROSITE" id="PS51405"/>
    </source>
</evidence>
<keyword evidence="8" id="KW-0732">Signal</keyword>
<evidence type="ECO:0000256" key="3">
    <source>
        <dbReference type="ARBA" id="ARBA00022617"/>
    </source>
</evidence>
<keyword evidence="5" id="KW-0560">Oxidoreductase</keyword>
<evidence type="ECO:0000313" key="10">
    <source>
        <dbReference type="EMBL" id="KEY71263.1"/>
    </source>
</evidence>
<dbReference type="InterPro" id="IPR002937">
    <property type="entry name" value="Amino_oxidase"/>
</dbReference>
<evidence type="ECO:0000256" key="4">
    <source>
        <dbReference type="ARBA" id="ARBA00022723"/>
    </source>
</evidence>
<evidence type="ECO:0000256" key="6">
    <source>
        <dbReference type="ARBA" id="ARBA00023004"/>
    </source>
</evidence>
<feature type="chain" id="PRO_5001771494" description="Heme haloperoxidase family profile domain-containing protein" evidence="8">
    <location>
        <begin position="19"/>
        <end position="756"/>
    </location>
</feature>
<dbReference type="OrthoDB" id="7777654at2759"/>
<dbReference type="InterPro" id="IPR036188">
    <property type="entry name" value="FAD/NAD-bd_sf"/>
</dbReference>
<dbReference type="PRINTS" id="PR00195">
    <property type="entry name" value="DYNAMIN"/>
</dbReference>
<keyword evidence="3" id="KW-0349">Heme</keyword>
<dbReference type="Gene3D" id="1.10.489.10">
    <property type="entry name" value="Chloroperoxidase-like"/>
    <property type="match status" value="1"/>
</dbReference>
<dbReference type="Gene3D" id="3.90.660.10">
    <property type="match status" value="1"/>
</dbReference>
<protein>
    <recommendedName>
        <fullName evidence="9">Heme haloperoxidase family profile domain-containing protein</fullName>
    </recommendedName>
</protein>
<evidence type="ECO:0000256" key="1">
    <source>
        <dbReference type="ARBA" id="ARBA00001970"/>
    </source>
</evidence>
<organism evidence="10 11">
    <name type="scientific">Stachybotrys chartarum (strain CBS 109288 / IBT 7711)</name>
    <name type="common">Toxic black mold</name>
    <name type="synonym">Stilbospora chartarum</name>
    <dbReference type="NCBI Taxonomy" id="1280523"/>
    <lineage>
        <taxon>Eukaryota</taxon>
        <taxon>Fungi</taxon>
        <taxon>Dikarya</taxon>
        <taxon>Ascomycota</taxon>
        <taxon>Pezizomycotina</taxon>
        <taxon>Sordariomycetes</taxon>
        <taxon>Hypocreomycetidae</taxon>
        <taxon>Hypocreales</taxon>
        <taxon>Stachybotryaceae</taxon>
        <taxon>Stachybotrys</taxon>
    </lineage>
</organism>
<dbReference type="PANTHER" id="PTHR33577:SF9">
    <property type="entry name" value="PEROXIDASE STCC"/>
    <property type="match status" value="1"/>
</dbReference>
<evidence type="ECO:0000313" key="11">
    <source>
        <dbReference type="Proteomes" id="UP000028045"/>
    </source>
</evidence>
<keyword evidence="11" id="KW-1185">Reference proteome</keyword>
<keyword evidence="6" id="KW-0408">Iron</keyword>